<dbReference type="Gene3D" id="1.25.40.570">
    <property type="match status" value="2"/>
</dbReference>
<reference evidence="4 5" key="1">
    <citation type="journal article" date="2018" name="Evol. Lett.">
        <title>Horizontal gene cluster transfer increased hallucinogenic mushroom diversity.</title>
        <authorList>
            <person name="Reynolds H.T."/>
            <person name="Vijayakumar V."/>
            <person name="Gluck-Thaler E."/>
            <person name="Korotkin H.B."/>
            <person name="Matheny P.B."/>
            <person name="Slot J.C."/>
        </authorList>
    </citation>
    <scope>NUCLEOTIDE SEQUENCE [LARGE SCALE GENOMIC DNA]</scope>
    <source>
        <strain evidence="4 5">2631</strain>
    </source>
</reference>
<dbReference type="Pfam" id="PF18503">
    <property type="entry name" value="RPN6_C_helix"/>
    <property type="match status" value="1"/>
</dbReference>
<comment type="caution">
    <text evidence="4">The sequence shown here is derived from an EMBL/GenBank/DDBJ whole genome shotgun (WGS) entry which is preliminary data.</text>
</comment>
<dbReference type="InterPro" id="IPR050871">
    <property type="entry name" value="26S_Proteasome/COP9_Components"/>
</dbReference>
<sequence>MSSSSPSVSEILARASKLASTDPKAAEALYKQILATSTSQSGEGLRDQETALVKLGELYRDQKYAEGLAEVINRSRAFMSSTAKAKTAKLIRTLLDYFAAIPDSQKVQMKALTDNIAWAKQEKRIFLKHSLETRLVGLQLESRQYQPALALIDTLLTELKRLDDKMILTEVHLLESRVYRGLGNMPKAKASLTSSRTAANAIYCPPSLQAQLDLQSGILHAEEKDYSTAYSYFFEAFENLSALGESEGGSGSEGGGSGGGKALEALKYMLLCKVMLNLPEDVNALLTIKLALRYASSRDVESMRAVARAHQKRDLRAFQGVLREYRVEKGADTSLFHYAFASAPSIPFPSFNSIYLLMRLLCLFTLSSFVLVLSFRHLNLNLTDADAAPSLHIPIATNIIELQSDPTIRTHLAALYDTLFEGNLKKIVEPYSVVEVAYVAEQVGQERQAVETKLSKMILDKVLYGVLDQGRGCLVIYDEPKADNTYGAAIETLEQISKVVESLYAKTVKIA</sequence>
<evidence type="ECO:0000256" key="1">
    <source>
        <dbReference type="ARBA" id="ARBA00007454"/>
    </source>
</evidence>
<dbReference type="EMBL" id="NHYD01002775">
    <property type="protein sequence ID" value="PPQ84990.1"/>
    <property type="molecule type" value="Genomic_DNA"/>
</dbReference>
<dbReference type="STRING" id="93625.A0A409X2L8"/>
<dbReference type="AlphaFoldDB" id="A0A409X2L8"/>
<evidence type="ECO:0000313" key="5">
    <source>
        <dbReference type="Proteomes" id="UP000283269"/>
    </source>
</evidence>
<feature type="domain" description="PCI" evidence="3">
    <location>
        <begin position="232"/>
        <end position="481"/>
    </location>
</feature>
<dbReference type="GO" id="GO:0000502">
    <property type="term" value="C:proteasome complex"/>
    <property type="evidence" value="ECO:0007669"/>
    <property type="project" value="UniProtKB-KW"/>
</dbReference>
<proteinExistence type="inferred from homology"/>
<keyword evidence="2" id="KW-0647">Proteasome</keyword>
<gene>
    <name evidence="4" type="ORF">CVT25_010522</name>
</gene>
<organism evidence="4 5">
    <name type="scientific">Psilocybe cyanescens</name>
    <dbReference type="NCBI Taxonomy" id="93625"/>
    <lineage>
        <taxon>Eukaryota</taxon>
        <taxon>Fungi</taxon>
        <taxon>Dikarya</taxon>
        <taxon>Basidiomycota</taxon>
        <taxon>Agaricomycotina</taxon>
        <taxon>Agaricomycetes</taxon>
        <taxon>Agaricomycetidae</taxon>
        <taxon>Agaricales</taxon>
        <taxon>Agaricineae</taxon>
        <taxon>Strophariaceae</taxon>
        <taxon>Psilocybe</taxon>
    </lineage>
</organism>
<evidence type="ECO:0000313" key="4">
    <source>
        <dbReference type="EMBL" id="PPQ84990.1"/>
    </source>
</evidence>
<dbReference type="Pfam" id="PF01399">
    <property type="entry name" value="PCI"/>
    <property type="match status" value="1"/>
</dbReference>
<dbReference type="InterPro" id="IPR000717">
    <property type="entry name" value="PCI_dom"/>
</dbReference>
<dbReference type="PROSITE" id="PS50250">
    <property type="entry name" value="PCI"/>
    <property type="match status" value="1"/>
</dbReference>
<protein>
    <recommendedName>
        <fullName evidence="3">PCI domain-containing protein</fullName>
    </recommendedName>
</protein>
<dbReference type="InParanoid" id="A0A409X2L8"/>
<accession>A0A409X2L8</accession>
<dbReference type="Pfam" id="PF18055">
    <property type="entry name" value="RPN6_N"/>
    <property type="match status" value="1"/>
</dbReference>
<dbReference type="SMART" id="SM00753">
    <property type="entry name" value="PAM"/>
    <property type="match status" value="1"/>
</dbReference>
<dbReference type="InterPro" id="IPR040773">
    <property type="entry name" value="Rpn6_N"/>
</dbReference>
<dbReference type="Proteomes" id="UP000283269">
    <property type="component" value="Unassembled WGS sequence"/>
</dbReference>
<name>A0A409X2L8_PSICY</name>
<dbReference type="SMART" id="SM00088">
    <property type="entry name" value="PINT"/>
    <property type="match status" value="1"/>
</dbReference>
<comment type="similarity">
    <text evidence="1">Belongs to the proteasome subunit S9 family.</text>
</comment>
<dbReference type="FunCoup" id="A0A409X2L8">
    <property type="interactions" value="580"/>
</dbReference>
<dbReference type="SUPFAM" id="SSF46785">
    <property type="entry name" value="Winged helix' DNA-binding domain"/>
    <property type="match status" value="1"/>
</dbReference>
<evidence type="ECO:0000256" key="2">
    <source>
        <dbReference type="ARBA" id="ARBA00022942"/>
    </source>
</evidence>
<keyword evidence="5" id="KW-1185">Reference proteome</keyword>
<dbReference type="InterPro" id="IPR036390">
    <property type="entry name" value="WH_DNA-bd_sf"/>
</dbReference>
<dbReference type="InterPro" id="IPR040780">
    <property type="entry name" value="Rpn6_C_helix"/>
</dbReference>
<dbReference type="PANTHER" id="PTHR10678">
    <property type="entry name" value="26S PROTEASOME NON-ATPASE REGULATORY SUBUNIT 11/COP9 SIGNALOSOME COMPLEX SUBUNIT 2"/>
    <property type="match status" value="1"/>
</dbReference>
<dbReference type="OrthoDB" id="1418352at2759"/>
<evidence type="ECO:0000259" key="3">
    <source>
        <dbReference type="PROSITE" id="PS50250"/>
    </source>
</evidence>